<dbReference type="Gene3D" id="1.10.10.10">
    <property type="entry name" value="Winged helix-like DNA-binding domain superfamily/Winged helix DNA-binding domain"/>
    <property type="match status" value="1"/>
</dbReference>
<dbReference type="SMART" id="SM00895">
    <property type="entry name" value="FCD"/>
    <property type="match status" value="1"/>
</dbReference>
<protein>
    <submittedName>
        <fullName evidence="5">GntR family transcriptional regulator</fullName>
    </submittedName>
</protein>
<evidence type="ECO:0000256" key="1">
    <source>
        <dbReference type="ARBA" id="ARBA00023015"/>
    </source>
</evidence>
<name>A0A437MMJ6_9PROT</name>
<dbReference type="InterPro" id="IPR036388">
    <property type="entry name" value="WH-like_DNA-bd_sf"/>
</dbReference>
<dbReference type="SUPFAM" id="SSF46785">
    <property type="entry name" value="Winged helix' DNA-binding domain"/>
    <property type="match status" value="1"/>
</dbReference>
<dbReference type="SUPFAM" id="SSF48008">
    <property type="entry name" value="GntR ligand-binding domain-like"/>
    <property type="match status" value="1"/>
</dbReference>
<dbReference type="GO" id="GO:0003700">
    <property type="term" value="F:DNA-binding transcription factor activity"/>
    <property type="evidence" value="ECO:0007669"/>
    <property type="project" value="InterPro"/>
</dbReference>
<dbReference type="PANTHER" id="PTHR43537:SF5">
    <property type="entry name" value="UXU OPERON TRANSCRIPTIONAL REGULATOR"/>
    <property type="match status" value="1"/>
</dbReference>
<dbReference type="InterPro" id="IPR000524">
    <property type="entry name" value="Tscrpt_reg_HTH_GntR"/>
</dbReference>
<dbReference type="SMART" id="SM00345">
    <property type="entry name" value="HTH_GNTR"/>
    <property type="match status" value="1"/>
</dbReference>
<evidence type="ECO:0000256" key="3">
    <source>
        <dbReference type="ARBA" id="ARBA00023163"/>
    </source>
</evidence>
<dbReference type="InterPro" id="IPR008920">
    <property type="entry name" value="TF_FadR/GntR_C"/>
</dbReference>
<feature type="domain" description="HTH gntR-type" evidence="4">
    <location>
        <begin position="13"/>
        <end position="80"/>
    </location>
</feature>
<dbReference type="GO" id="GO:0003677">
    <property type="term" value="F:DNA binding"/>
    <property type="evidence" value="ECO:0007669"/>
    <property type="project" value="UniProtKB-KW"/>
</dbReference>
<evidence type="ECO:0000256" key="2">
    <source>
        <dbReference type="ARBA" id="ARBA00023125"/>
    </source>
</evidence>
<evidence type="ECO:0000313" key="5">
    <source>
        <dbReference type="EMBL" id="RVT98842.1"/>
    </source>
</evidence>
<reference evidence="5 6" key="1">
    <citation type="submission" date="2019-01" db="EMBL/GenBank/DDBJ databases">
        <authorList>
            <person name="Chen W.-M."/>
        </authorList>
    </citation>
    <scope>NUCLEOTIDE SEQUENCE [LARGE SCALE GENOMIC DNA]</scope>
    <source>
        <strain evidence="5 6">CCP-6</strain>
    </source>
</reference>
<dbReference type="Proteomes" id="UP000282957">
    <property type="component" value="Unassembled WGS sequence"/>
</dbReference>
<evidence type="ECO:0000313" key="6">
    <source>
        <dbReference type="Proteomes" id="UP000282957"/>
    </source>
</evidence>
<keyword evidence="6" id="KW-1185">Reference proteome</keyword>
<sequence>MDSTEPSQLPFGSTVYQRLHELLRNEILSGALAPGSRLKIAEIAARHGLSQMPVREALQQLQGEGLVVLLPNRGATVRRMDARFLGQIFAIREALECMLTAEAALLIDAPTLAALRVMQRQFDQAAARDDHQAASALNRDFHRIILAVPGNDEALRLIDVHSGLIKAFRSRFGYGPGRLATVSVDHHALIDALAARDAETARTLSARHLREARDDLVAALEAQEDAARLAV</sequence>
<proteinExistence type="predicted"/>
<dbReference type="EMBL" id="SACL01000001">
    <property type="protein sequence ID" value="RVT98842.1"/>
    <property type="molecule type" value="Genomic_DNA"/>
</dbReference>
<dbReference type="Gene3D" id="1.20.120.530">
    <property type="entry name" value="GntR ligand-binding domain-like"/>
    <property type="match status" value="1"/>
</dbReference>
<dbReference type="AlphaFoldDB" id="A0A437MMJ6"/>
<dbReference type="CDD" id="cd07377">
    <property type="entry name" value="WHTH_GntR"/>
    <property type="match status" value="1"/>
</dbReference>
<keyword evidence="1" id="KW-0805">Transcription regulation</keyword>
<keyword evidence="3" id="KW-0804">Transcription</keyword>
<keyword evidence="2" id="KW-0238">DNA-binding</keyword>
<dbReference type="RefSeq" id="WP_127785312.1">
    <property type="nucleotide sequence ID" value="NZ_SACL01000001.1"/>
</dbReference>
<dbReference type="OrthoDB" id="9788098at2"/>
<dbReference type="InterPro" id="IPR036390">
    <property type="entry name" value="WH_DNA-bd_sf"/>
</dbReference>
<dbReference type="InterPro" id="IPR011711">
    <property type="entry name" value="GntR_C"/>
</dbReference>
<accession>A0A437MMJ6</accession>
<dbReference type="PROSITE" id="PS50949">
    <property type="entry name" value="HTH_GNTR"/>
    <property type="match status" value="1"/>
</dbReference>
<dbReference type="PANTHER" id="PTHR43537">
    <property type="entry name" value="TRANSCRIPTIONAL REGULATOR, GNTR FAMILY"/>
    <property type="match status" value="1"/>
</dbReference>
<evidence type="ECO:0000259" key="4">
    <source>
        <dbReference type="PROSITE" id="PS50949"/>
    </source>
</evidence>
<comment type="caution">
    <text evidence="5">The sequence shown here is derived from an EMBL/GenBank/DDBJ whole genome shotgun (WGS) entry which is preliminary data.</text>
</comment>
<dbReference type="Pfam" id="PF00392">
    <property type="entry name" value="GntR"/>
    <property type="match status" value="1"/>
</dbReference>
<dbReference type="Pfam" id="PF07729">
    <property type="entry name" value="FCD"/>
    <property type="match status" value="1"/>
</dbReference>
<organism evidence="5 6">
    <name type="scientific">Rhodovarius crocodyli</name>
    <dbReference type="NCBI Taxonomy" id="1979269"/>
    <lineage>
        <taxon>Bacteria</taxon>
        <taxon>Pseudomonadati</taxon>
        <taxon>Pseudomonadota</taxon>
        <taxon>Alphaproteobacteria</taxon>
        <taxon>Acetobacterales</taxon>
        <taxon>Roseomonadaceae</taxon>
        <taxon>Rhodovarius</taxon>
    </lineage>
</organism>
<gene>
    <name evidence="5" type="ORF">EOD42_01645</name>
</gene>